<protein>
    <submittedName>
        <fullName evidence="1">Uncharacterized protein</fullName>
    </submittedName>
</protein>
<keyword evidence="2" id="KW-1185">Reference proteome</keyword>
<dbReference type="AlphaFoldDB" id="A0A1R4HI98"/>
<dbReference type="EMBL" id="FUKI01000156">
    <property type="protein sequence ID" value="SJM95721.1"/>
    <property type="molecule type" value="Genomic_DNA"/>
</dbReference>
<evidence type="ECO:0000313" key="2">
    <source>
        <dbReference type="Proteomes" id="UP000195667"/>
    </source>
</evidence>
<gene>
    <name evidence="1" type="ORF">CRENPOLYSF1_770042</name>
</gene>
<reference evidence="2" key="1">
    <citation type="submission" date="2017-02" db="EMBL/GenBank/DDBJ databases">
        <authorList>
            <person name="Daims H."/>
        </authorList>
    </citation>
    <scope>NUCLEOTIDE SEQUENCE [LARGE SCALE GENOMIC DNA]</scope>
</reference>
<accession>A0A1R4HI98</accession>
<sequence>MILPCLPGTGLCLVFWCWCQRTWAGWIGGSINYLRLFSATHIRRDTVQGLTVRFELVEGWVVKPIMVRQAHHEQPNLKLSHLKC</sequence>
<evidence type="ECO:0000313" key="1">
    <source>
        <dbReference type="EMBL" id="SJM95721.1"/>
    </source>
</evidence>
<dbReference type="Proteomes" id="UP000195667">
    <property type="component" value="Unassembled WGS sequence"/>
</dbReference>
<name>A0A1R4HI98_9GAMM</name>
<organism evidence="1 2">
    <name type="scientific">Crenothrix polyspora</name>
    <dbReference type="NCBI Taxonomy" id="360316"/>
    <lineage>
        <taxon>Bacteria</taxon>
        <taxon>Pseudomonadati</taxon>
        <taxon>Pseudomonadota</taxon>
        <taxon>Gammaproteobacteria</taxon>
        <taxon>Methylococcales</taxon>
        <taxon>Crenotrichaceae</taxon>
        <taxon>Crenothrix</taxon>
    </lineage>
</organism>
<proteinExistence type="predicted"/>